<dbReference type="InterPro" id="IPR003439">
    <property type="entry name" value="ABC_transporter-like_ATP-bd"/>
</dbReference>
<evidence type="ECO:0000256" key="7">
    <source>
        <dbReference type="ARBA" id="ARBA00023136"/>
    </source>
</evidence>
<evidence type="ECO:0000256" key="2">
    <source>
        <dbReference type="ARBA" id="ARBA00022448"/>
    </source>
</evidence>
<dbReference type="InterPro" id="IPR017871">
    <property type="entry name" value="ABC_transporter-like_CS"/>
</dbReference>
<dbReference type="GO" id="GO:0005524">
    <property type="term" value="F:ATP binding"/>
    <property type="evidence" value="ECO:0007669"/>
    <property type="project" value="UniProtKB-KW"/>
</dbReference>
<protein>
    <submittedName>
        <fullName evidence="11">ABC transporter ATP-binding protein</fullName>
    </submittedName>
</protein>
<dbReference type="Gene3D" id="1.20.1560.10">
    <property type="entry name" value="ABC transporter type 1, transmembrane domain"/>
    <property type="match status" value="1"/>
</dbReference>
<evidence type="ECO:0000259" key="9">
    <source>
        <dbReference type="PROSITE" id="PS50893"/>
    </source>
</evidence>
<dbReference type="Proteomes" id="UP000722459">
    <property type="component" value="Unassembled WGS sequence"/>
</dbReference>
<feature type="domain" description="ABC transmembrane type-1" evidence="10">
    <location>
        <begin position="29"/>
        <end position="319"/>
    </location>
</feature>
<keyword evidence="5 11" id="KW-0067">ATP-binding</keyword>
<dbReference type="EMBL" id="JABJNZ010000062">
    <property type="protein sequence ID" value="MBT4870894.1"/>
    <property type="molecule type" value="Genomic_DNA"/>
</dbReference>
<evidence type="ECO:0000259" key="10">
    <source>
        <dbReference type="PROSITE" id="PS50929"/>
    </source>
</evidence>
<evidence type="ECO:0000313" key="12">
    <source>
        <dbReference type="Proteomes" id="UP000722459"/>
    </source>
</evidence>
<comment type="caution">
    <text evidence="11">The sequence shown here is derived from an EMBL/GenBank/DDBJ whole genome shotgun (WGS) entry which is preliminary data.</text>
</comment>
<evidence type="ECO:0000256" key="6">
    <source>
        <dbReference type="ARBA" id="ARBA00022989"/>
    </source>
</evidence>
<dbReference type="InterPro" id="IPR036640">
    <property type="entry name" value="ABC1_TM_sf"/>
</dbReference>
<dbReference type="Gene3D" id="3.40.50.300">
    <property type="entry name" value="P-loop containing nucleotide triphosphate hydrolases"/>
    <property type="match status" value="1"/>
</dbReference>
<evidence type="ECO:0000256" key="8">
    <source>
        <dbReference type="SAM" id="Phobius"/>
    </source>
</evidence>
<dbReference type="PANTHER" id="PTHR24221">
    <property type="entry name" value="ATP-BINDING CASSETTE SUB-FAMILY B"/>
    <property type="match status" value="1"/>
</dbReference>
<keyword evidence="2" id="KW-0813">Transport</keyword>
<feature type="transmembrane region" description="Helical" evidence="8">
    <location>
        <begin position="293"/>
        <end position="312"/>
    </location>
</feature>
<dbReference type="Pfam" id="PF00664">
    <property type="entry name" value="ABC_membrane"/>
    <property type="match status" value="1"/>
</dbReference>
<dbReference type="SUPFAM" id="SSF90123">
    <property type="entry name" value="ABC transporter transmembrane region"/>
    <property type="match status" value="1"/>
</dbReference>
<feature type="transmembrane region" description="Helical" evidence="8">
    <location>
        <begin position="162"/>
        <end position="190"/>
    </location>
</feature>
<evidence type="ECO:0000313" key="11">
    <source>
        <dbReference type="EMBL" id="MBT4870894.1"/>
    </source>
</evidence>
<dbReference type="FunFam" id="3.40.50.300:FF:000287">
    <property type="entry name" value="Multidrug ABC transporter ATP-binding protein"/>
    <property type="match status" value="1"/>
</dbReference>
<keyword evidence="3 8" id="KW-0812">Transmembrane</keyword>
<feature type="domain" description="ABC transporter" evidence="9">
    <location>
        <begin position="353"/>
        <end position="586"/>
    </location>
</feature>
<dbReference type="GO" id="GO:0140359">
    <property type="term" value="F:ABC-type transporter activity"/>
    <property type="evidence" value="ECO:0007669"/>
    <property type="project" value="InterPro"/>
</dbReference>
<keyword evidence="6 8" id="KW-1133">Transmembrane helix</keyword>
<dbReference type="InterPro" id="IPR027417">
    <property type="entry name" value="P-loop_NTPase"/>
</dbReference>
<organism evidence="11 12">
    <name type="scientific">Candidatus Iainarchaeum sp</name>
    <dbReference type="NCBI Taxonomy" id="3101447"/>
    <lineage>
        <taxon>Archaea</taxon>
        <taxon>Candidatus Iainarchaeota</taxon>
        <taxon>Candidatus Iainarchaeia</taxon>
        <taxon>Candidatus Iainarchaeales</taxon>
        <taxon>Candidatus Iainarchaeaceae</taxon>
        <taxon>Candidatus Iainarchaeum</taxon>
    </lineage>
</organism>
<dbReference type="PROSITE" id="PS00211">
    <property type="entry name" value="ABC_TRANSPORTER_1"/>
    <property type="match status" value="1"/>
</dbReference>
<proteinExistence type="predicted"/>
<dbReference type="Pfam" id="PF00005">
    <property type="entry name" value="ABC_tran"/>
    <property type="match status" value="1"/>
</dbReference>
<evidence type="ECO:0000256" key="1">
    <source>
        <dbReference type="ARBA" id="ARBA00004141"/>
    </source>
</evidence>
<dbReference type="PANTHER" id="PTHR24221:SF654">
    <property type="entry name" value="ATP-BINDING CASSETTE SUB-FAMILY B MEMBER 6"/>
    <property type="match status" value="1"/>
</dbReference>
<sequence>MNKEKNKVDFRKNLGIYIALAKPYKAFFIGTAFFVFLVAFAKVFERYLFKELIDQGTLLTAGSITQETFFVMVIYIAIAFVITATIHIISDWLRFHLINKLEIQLILDLKEKFFNHIIELSHRFHTTHRTGSLIARLTRGARAIEGVSDFFVFETLPLSIEFVIVFIAIIYFDFISAMIILGMVLAFIVYSTIILGKQQRAIVDFNRAEDIEKAHLSDSIMNIETIKYFGKHNYMKAAFFQKSSNTKESQWGAWKYSRWLVSGHGIILSGGLVLLMISPILRLANGELSIGTIVFFYTIYVGLVGPLGRFTWHLRNFYNSMADFDSLTGYADIENEIKDKSNATKLKIKKGSISFKNISFSYNQRKIIKKLDLDVKAGERIALVGHSGSGKTTIVKLLYRLYDLNKGSILIDGKNITNVKQESLRSEMSIVPQEGILFNDTIENNIKFSKPSATKKEVVTALKQAQFYKFVKSLPDKEQTMVGERGIKLSGGEKQRLSIARAILANKKILVLDEATSALDSKTEVEIQKALVKLMQKRTSIIIAHRLSTIMHSDKIVVMDQGKIVQMGKHKELIRQIGPYKELWKLQKGGYIE</sequence>
<name>A0A8T5GFI4_9ARCH</name>
<gene>
    <name evidence="11" type="ORF">HON47_04930</name>
</gene>
<feature type="transmembrane region" description="Helical" evidence="8">
    <location>
        <begin position="259"/>
        <end position="281"/>
    </location>
</feature>
<comment type="subcellular location">
    <subcellularLocation>
        <location evidence="1">Membrane</location>
        <topology evidence="1">Multi-pass membrane protein</topology>
    </subcellularLocation>
</comment>
<accession>A0A8T5GFI4</accession>
<dbReference type="GO" id="GO:0016887">
    <property type="term" value="F:ATP hydrolysis activity"/>
    <property type="evidence" value="ECO:0007669"/>
    <property type="project" value="InterPro"/>
</dbReference>
<feature type="transmembrane region" description="Helical" evidence="8">
    <location>
        <begin position="26"/>
        <end position="48"/>
    </location>
</feature>
<dbReference type="PROSITE" id="PS50929">
    <property type="entry name" value="ABC_TM1F"/>
    <property type="match status" value="1"/>
</dbReference>
<dbReference type="SMART" id="SM00382">
    <property type="entry name" value="AAA"/>
    <property type="match status" value="1"/>
</dbReference>
<evidence type="ECO:0000256" key="5">
    <source>
        <dbReference type="ARBA" id="ARBA00022840"/>
    </source>
</evidence>
<dbReference type="GO" id="GO:0016020">
    <property type="term" value="C:membrane"/>
    <property type="evidence" value="ECO:0007669"/>
    <property type="project" value="UniProtKB-SubCell"/>
</dbReference>
<dbReference type="InterPro" id="IPR003593">
    <property type="entry name" value="AAA+_ATPase"/>
</dbReference>
<reference evidence="11" key="1">
    <citation type="journal article" date="2021" name="ISME J.">
        <title>Mercury methylation by metabolically versatile and cosmopolitan marine bacteria.</title>
        <authorList>
            <person name="Lin H."/>
            <person name="Ascher D.B."/>
            <person name="Myung Y."/>
            <person name="Lamborg C.H."/>
            <person name="Hallam S.J."/>
            <person name="Gionfriddo C.M."/>
            <person name="Holt K.E."/>
            <person name="Moreau J.W."/>
        </authorList>
    </citation>
    <scope>NUCLEOTIDE SEQUENCE</scope>
    <source>
        <strain evidence="11">SI075_bin30</strain>
    </source>
</reference>
<keyword evidence="7 8" id="KW-0472">Membrane</keyword>
<dbReference type="InterPro" id="IPR011527">
    <property type="entry name" value="ABC1_TM_dom"/>
</dbReference>
<dbReference type="AlphaFoldDB" id="A0A8T5GFI4"/>
<keyword evidence="4" id="KW-0547">Nucleotide-binding</keyword>
<dbReference type="InterPro" id="IPR039421">
    <property type="entry name" value="Type_1_exporter"/>
</dbReference>
<evidence type="ECO:0000256" key="3">
    <source>
        <dbReference type="ARBA" id="ARBA00022692"/>
    </source>
</evidence>
<evidence type="ECO:0000256" key="4">
    <source>
        <dbReference type="ARBA" id="ARBA00022741"/>
    </source>
</evidence>
<feature type="transmembrane region" description="Helical" evidence="8">
    <location>
        <begin position="69"/>
        <end position="89"/>
    </location>
</feature>
<dbReference type="SUPFAM" id="SSF52540">
    <property type="entry name" value="P-loop containing nucleoside triphosphate hydrolases"/>
    <property type="match status" value="1"/>
</dbReference>
<dbReference type="PROSITE" id="PS50893">
    <property type="entry name" value="ABC_TRANSPORTER_2"/>
    <property type="match status" value="1"/>
</dbReference>